<comment type="similarity">
    <text evidence="1">Belongs to the sigma-70 factor family. ECF subfamily.</text>
</comment>
<dbReference type="AlphaFoldDB" id="A0A9X3S3Y5"/>
<keyword evidence="3" id="KW-0731">Sigma factor</keyword>
<keyword evidence="4" id="KW-0238">DNA-binding</keyword>
<dbReference type="PANTHER" id="PTHR43133">
    <property type="entry name" value="RNA POLYMERASE ECF-TYPE SIGMA FACTO"/>
    <property type="match status" value="1"/>
</dbReference>
<dbReference type="SUPFAM" id="SSF88659">
    <property type="entry name" value="Sigma3 and sigma4 domains of RNA polymerase sigma factors"/>
    <property type="match status" value="1"/>
</dbReference>
<evidence type="ECO:0000313" key="9">
    <source>
        <dbReference type="Proteomes" id="UP001149140"/>
    </source>
</evidence>
<comment type="caution">
    <text evidence="8">The sequence shown here is derived from an EMBL/GenBank/DDBJ whole genome shotgun (WGS) entry which is preliminary data.</text>
</comment>
<dbReference type="CDD" id="cd06171">
    <property type="entry name" value="Sigma70_r4"/>
    <property type="match status" value="1"/>
</dbReference>
<dbReference type="GO" id="GO:0003677">
    <property type="term" value="F:DNA binding"/>
    <property type="evidence" value="ECO:0007669"/>
    <property type="project" value="UniProtKB-KW"/>
</dbReference>
<evidence type="ECO:0000256" key="2">
    <source>
        <dbReference type="ARBA" id="ARBA00023015"/>
    </source>
</evidence>
<evidence type="ECO:0000313" key="8">
    <source>
        <dbReference type="EMBL" id="MDA0166170.1"/>
    </source>
</evidence>
<dbReference type="EMBL" id="JAPDOD010000060">
    <property type="protein sequence ID" value="MDA0166170.1"/>
    <property type="molecule type" value="Genomic_DNA"/>
</dbReference>
<dbReference type="GO" id="GO:0006352">
    <property type="term" value="P:DNA-templated transcription initiation"/>
    <property type="evidence" value="ECO:0007669"/>
    <property type="project" value="InterPro"/>
</dbReference>
<keyword evidence="2" id="KW-0805">Transcription regulation</keyword>
<evidence type="ECO:0000259" key="6">
    <source>
        <dbReference type="Pfam" id="PF04542"/>
    </source>
</evidence>
<feature type="domain" description="RNA polymerase sigma factor 70 region 4 type 2" evidence="7">
    <location>
        <begin position="121"/>
        <end position="172"/>
    </location>
</feature>
<dbReference type="InterPro" id="IPR039425">
    <property type="entry name" value="RNA_pol_sigma-70-like"/>
</dbReference>
<dbReference type="InterPro" id="IPR013249">
    <property type="entry name" value="RNA_pol_sigma70_r4_t2"/>
</dbReference>
<dbReference type="InterPro" id="IPR014284">
    <property type="entry name" value="RNA_pol_sigma-70_dom"/>
</dbReference>
<dbReference type="SUPFAM" id="SSF88946">
    <property type="entry name" value="Sigma2 domain of RNA polymerase sigma factors"/>
    <property type="match status" value="1"/>
</dbReference>
<evidence type="ECO:0000256" key="1">
    <source>
        <dbReference type="ARBA" id="ARBA00010641"/>
    </source>
</evidence>
<gene>
    <name evidence="8" type="ORF">OM076_38250</name>
</gene>
<dbReference type="Gene3D" id="1.10.10.10">
    <property type="entry name" value="Winged helix-like DNA-binding domain superfamily/Winged helix DNA-binding domain"/>
    <property type="match status" value="1"/>
</dbReference>
<dbReference type="PANTHER" id="PTHR43133:SF8">
    <property type="entry name" value="RNA POLYMERASE SIGMA FACTOR HI_1459-RELATED"/>
    <property type="match status" value="1"/>
</dbReference>
<organism evidence="8 9">
    <name type="scientific">Solirubrobacter ginsenosidimutans</name>
    <dbReference type="NCBI Taxonomy" id="490573"/>
    <lineage>
        <taxon>Bacteria</taxon>
        <taxon>Bacillati</taxon>
        <taxon>Actinomycetota</taxon>
        <taxon>Thermoleophilia</taxon>
        <taxon>Solirubrobacterales</taxon>
        <taxon>Solirubrobacteraceae</taxon>
        <taxon>Solirubrobacter</taxon>
    </lineage>
</organism>
<protein>
    <submittedName>
        <fullName evidence="8">Sigma-70 family RNA polymerase sigma factor</fullName>
    </submittedName>
</protein>
<dbReference type="NCBIfam" id="TIGR02937">
    <property type="entry name" value="sigma70-ECF"/>
    <property type="match status" value="1"/>
</dbReference>
<proteinExistence type="inferred from homology"/>
<reference evidence="8" key="1">
    <citation type="submission" date="2022-10" db="EMBL/GenBank/DDBJ databases">
        <title>The WGS of Solirubrobacter ginsenosidimutans DSM 21036.</title>
        <authorList>
            <person name="Jiang Z."/>
        </authorList>
    </citation>
    <scope>NUCLEOTIDE SEQUENCE</scope>
    <source>
        <strain evidence="8">DSM 21036</strain>
    </source>
</reference>
<dbReference type="Pfam" id="PF08281">
    <property type="entry name" value="Sigma70_r4_2"/>
    <property type="match status" value="1"/>
</dbReference>
<dbReference type="RefSeq" id="WP_270045428.1">
    <property type="nucleotide sequence ID" value="NZ_JAPDOD010000060.1"/>
</dbReference>
<dbReference type="InterPro" id="IPR013324">
    <property type="entry name" value="RNA_pol_sigma_r3/r4-like"/>
</dbReference>
<dbReference type="GO" id="GO:0016987">
    <property type="term" value="F:sigma factor activity"/>
    <property type="evidence" value="ECO:0007669"/>
    <property type="project" value="UniProtKB-KW"/>
</dbReference>
<dbReference type="Proteomes" id="UP001149140">
    <property type="component" value="Unassembled WGS sequence"/>
</dbReference>
<evidence type="ECO:0000256" key="3">
    <source>
        <dbReference type="ARBA" id="ARBA00023082"/>
    </source>
</evidence>
<dbReference type="Gene3D" id="1.10.1740.10">
    <property type="match status" value="1"/>
</dbReference>
<dbReference type="InterPro" id="IPR036388">
    <property type="entry name" value="WH-like_DNA-bd_sf"/>
</dbReference>
<accession>A0A9X3S3Y5</accession>
<dbReference type="Pfam" id="PF04542">
    <property type="entry name" value="Sigma70_r2"/>
    <property type="match status" value="1"/>
</dbReference>
<evidence type="ECO:0000256" key="4">
    <source>
        <dbReference type="ARBA" id="ARBA00023125"/>
    </source>
</evidence>
<feature type="domain" description="RNA polymerase sigma-70 region 2" evidence="6">
    <location>
        <begin position="25"/>
        <end position="93"/>
    </location>
</feature>
<keyword evidence="5" id="KW-0804">Transcription</keyword>
<evidence type="ECO:0000259" key="7">
    <source>
        <dbReference type="Pfam" id="PF08281"/>
    </source>
</evidence>
<sequence>MARALTEGELVALARRGDGDAYASLVRAHSDIAFRTAMLITQDAAEAEEAAQDAFVKAWRALGRFRDGEPLRPWLLTIVANEARNRKRSAGRRQALALRLIPHADTDSAEAAVLAGETRATLLAALGRLRDDDRLVLGCRYLLELSEAETAAALGVRKGTVKSRTSRALERLRGEVTP</sequence>
<keyword evidence="9" id="KW-1185">Reference proteome</keyword>
<dbReference type="InterPro" id="IPR007627">
    <property type="entry name" value="RNA_pol_sigma70_r2"/>
</dbReference>
<name>A0A9X3S3Y5_9ACTN</name>
<evidence type="ECO:0000256" key="5">
    <source>
        <dbReference type="ARBA" id="ARBA00023163"/>
    </source>
</evidence>
<dbReference type="InterPro" id="IPR013325">
    <property type="entry name" value="RNA_pol_sigma_r2"/>
</dbReference>